<dbReference type="RefSeq" id="WP_020993631.1">
    <property type="nucleotide sequence ID" value="NZ_CYZA01000002.1"/>
</dbReference>
<organism evidence="1 3">
    <name type="scientific">Blautia obeum</name>
    <dbReference type="NCBI Taxonomy" id="40520"/>
    <lineage>
        <taxon>Bacteria</taxon>
        <taxon>Bacillati</taxon>
        <taxon>Bacillota</taxon>
        <taxon>Clostridia</taxon>
        <taxon>Lachnospirales</taxon>
        <taxon>Lachnospiraceae</taxon>
        <taxon>Blautia</taxon>
    </lineage>
</organism>
<name>A0A173XTV3_9FIRM</name>
<dbReference type="EMBL" id="CZBP01000002">
    <property type="protein sequence ID" value="CUP65644.1"/>
    <property type="molecule type" value="Genomic_DNA"/>
</dbReference>
<dbReference type="Proteomes" id="UP000095762">
    <property type="component" value="Unassembled WGS sequence"/>
</dbReference>
<evidence type="ECO:0000313" key="3">
    <source>
        <dbReference type="Proteomes" id="UP000095447"/>
    </source>
</evidence>
<evidence type="ECO:0000313" key="4">
    <source>
        <dbReference type="Proteomes" id="UP000095762"/>
    </source>
</evidence>
<reference evidence="3 4" key="1">
    <citation type="submission" date="2015-09" db="EMBL/GenBank/DDBJ databases">
        <authorList>
            <consortium name="Pathogen Informatics"/>
        </authorList>
    </citation>
    <scope>NUCLEOTIDE SEQUENCE [LARGE SCALE GENOMIC DNA]</scope>
    <source>
        <strain evidence="1 3">2789STDY5608838</strain>
        <strain evidence="2 4">2789STDY5834957</strain>
    </source>
</reference>
<sequence length="277" mass="30725">MSKKMRLWMAGTVGVLMAGFMSVSVYALEEKDVIGTWYVNELSMGEGASFHPGAMGMEVTVDIKEDGKMETTSSVYGEEPEVDESEWKIENDKILMTHNDQTGECEYKDGKITLTADGTTMILSQEKEEYEPYVPGKPVENPTMKDFEGEWSCTLMEAFGMQMPVNADFTGFEMSMSVEDGKAEIILIESGEETKVELQGDVEGNALVLKAVTEDEAGTMFFSLDNMKFNLLDDGKLCLIAEDDAEESDDGEEADDSETGEVDFSVKTYFEKIIVTE</sequence>
<dbReference type="AlphaFoldDB" id="A0A173XTV3"/>
<evidence type="ECO:0000313" key="2">
    <source>
        <dbReference type="EMBL" id="CUP65644.1"/>
    </source>
</evidence>
<evidence type="ECO:0008006" key="5">
    <source>
        <dbReference type="Google" id="ProtNLM"/>
    </source>
</evidence>
<accession>A0A173XTV3</accession>
<dbReference type="EMBL" id="CYZA01000002">
    <property type="protein sequence ID" value="CUN55402.1"/>
    <property type="molecule type" value="Genomic_DNA"/>
</dbReference>
<gene>
    <name evidence="1" type="ORF">ERS852395_00678</name>
    <name evidence="2" type="ORF">ERS852569_00303</name>
</gene>
<protein>
    <recommendedName>
        <fullName evidence="5">Lipocalin-like domain-containing protein</fullName>
    </recommendedName>
</protein>
<evidence type="ECO:0000313" key="1">
    <source>
        <dbReference type="EMBL" id="CUN55402.1"/>
    </source>
</evidence>
<dbReference type="Proteomes" id="UP000095447">
    <property type="component" value="Unassembled WGS sequence"/>
</dbReference>
<proteinExistence type="predicted"/>